<dbReference type="AlphaFoldDB" id="A0A7X0FCS0"/>
<proteinExistence type="predicted"/>
<dbReference type="RefSeq" id="WP_281389309.1">
    <property type="nucleotide sequence ID" value="NZ_BAABEG010000004.1"/>
</dbReference>
<keyword evidence="2" id="KW-1185">Reference proteome</keyword>
<comment type="caution">
    <text evidence="1">The sequence shown here is derived from an EMBL/GenBank/DDBJ whole genome shotgun (WGS) entry which is preliminary data.</text>
</comment>
<evidence type="ECO:0000313" key="1">
    <source>
        <dbReference type="EMBL" id="MBB6357290.1"/>
    </source>
</evidence>
<evidence type="ECO:0000313" key="2">
    <source>
        <dbReference type="Proteomes" id="UP000536262"/>
    </source>
</evidence>
<accession>A0A7X0FCS0</accession>
<sequence>MAEISHKLPSLLFRDAFHQAPNQERSMLSGSRGSFISRTFFSRI</sequence>
<gene>
    <name evidence="1" type="ORF">GGR00_005111</name>
</gene>
<organism evidence="1 2">
    <name type="scientific">Aminobacter aganoensis</name>
    <dbReference type="NCBI Taxonomy" id="83264"/>
    <lineage>
        <taxon>Bacteria</taxon>
        <taxon>Pseudomonadati</taxon>
        <taxon>Pseudomonadota</taxon>
        <taxon>Alphaproteobacteria</taxon>
        <taxon>Hyphomicrobiales</taxon>
        <taxon>Phyllobacteriaceae</taxon>
        <taxon>Aminobacter</taxon>
    </lineage>
</organism>
<dbReference type="Proteomes" id="UP000536262">
    <property type="component" value="Unassembled WGS sequence"/>
</dbReference>
<name>A0A7X0FCS0_9HYPH</name>
<protein>
    <submittedName>
        <fullName evidence="1">Uncharacterized protein</fullName>
    </submittedName>
</protein>
<reference evidence="1 2" key="1">
    <citation type="submission" date="2020-08" db="EMBL/GenBank/DDBJ databases">
        <title>Genomic Encyclopedia of Type Strains, Phase IV (KMG-IV): sequencing the most valuable type-strain genomes for metagenomic binning, comparative biology and taxonomic classification.</title>
        <authorList>
            <person name="Goeker M."/>
        </authorList>
    </citation>
    <scope>NUCLEOTIDE SEQUENCE [LARGE SCALE GENOMIC DNA]</scope>
    <source>
        <strain evidence="1 2">DSM 7051</strain>
    </source>
</reference>
<dbReference type="EMBL" id="JACHOU010000022">
    <property type="protein sequence ID" value="MBB6357290.1"/>
    <property type="molecule type" value="Genomic_DNA"/>
</dbReference>